<dbReference type="NCBIfam" id="TIGR00138">
    <property type="entry name" value="rsmG_gidB"/>
    <property type="match status" value="1"/>
</dbReference>
<keyword evidence="8" id="KW-1185">Reference proteome</keyword>
<dbReference type="AlphaFoldDB" id="A0A318EB31"/>
<dbReference type="RefSeq" id="WP_110265609.1">
    <property type="nucleotide sequence ID" value="NZ_CAKZQT010000033.1"/>
</dbReference>
<dbReference type="GO" id="GO:0070043">
    <property type="term" value="F:rRNA (guanine-N7-)-methyltransferase activity"/>
    <property type="evidence" value="ECO:0007669"/>
    <property type="project" value="UniProtKB-UniRule"/>
</dbReference>
<evidence type="ECO:0000256" key="5">
    <source>
        <dbReference type="ARBA" id="ARBA00022691"/>
    </source>
</evidence>
<dbReference type="CDD" id="cd02440">
    <property type="entry name" value="AdoMet_MTases"/>
    <property type="match status" value="1"/>
</dbReference>
<comment type="caution">
    <text evidence="6">Lacks conserved residue(s) required for the propagation of feature annotation.</text>
</comment>
<dbReference type="GO" id="GO:0005829">
    <property type="term" value="C:cytosol"/>
    <property type="evidence" value="ECO:0007669"/>
    <property type="project" value="TreeGrafter"/>
</dbReference>
<comment type="catalytic activity">
    <reaction evidence="6">
        <text>guanosine(527) in 16S rRNA + S-adenosyl-L-methionine = N(7)-methylguanosine(527) in 16S rRNA + S-adenosyl-L-homocysteine</text>
        <dbReference type="Rhea" id="RHEA:42732"/>
        <dbReference type="Rhea" id="RHEA-COMP:10209"/>
        <dbReference type="Rhea" id="RHEA-COMP:10210"/>
        <dbReference type="ChEBI" id="CHEBI:57856"/>
        <dbReference type="ChEBI" id="CHEBI:59789"/>
        <dbReference type="ChEBI" id="CHEBI:74269"/>
        <dbReference type="ChEBI" id="CHEBI:74480"/>
        <dbReference type="EC" id="2.1.1.170"/>
    </reaction>
</comment>
<dbReference type="Pfam" id="PF02527">
    <property type="entry name" value="GidB"/>
    <property type="match status" value="1"/>
</dbReference>
<comment type="subcellular location">
    <subcellularLocation>
        <location evidence="6">Cytoplasm</location>
    </subcellularLocation>
</comment>
<feature type="binding site" evidence="6">
    <location>
        <position position="85"/>
    </location>
    <ligand>
        <name>S-adenosyl-L-methionine</name>
        <dbReference type="ChEBI" id="CHEBI:59789"/>
    </ligand>
</feature>
<name>A0A318EB31_9GAMM</name>
<evidence type="ECO:0000256" key="4">
    <source>
        <dbReference type="ARBA" id="ARBA00022679"/>
    </source>
</evidence>
<dbReference type="EC" id="2.1.1.170" evidence="6"/>
<gene>
    <name evidence="6" type="primary">rsmG</name>
    <name evidence="7" type="ORF">C8D93_10731</name>
</gene>
<evidence type="ECO:0000256" key="3">
    <source>
        <dbReference type="ARBA" id="ARBA00022603"/>
    </source>
</evidence>
<evidence type="ECO:0000256" key="2">
    <source>
        <dbReference type="ARBA" id="ARBA00022552"/>
    </source>
</evidence>
<dbReference type="PANTHER" id="PTHR31760:SF0">
    <property type="entry name" value="S-ADENOSYL-L-METHIONINE-DEPENDENT METHYLTRANSFERASES SUPERFAMILY PROTEIN"/>
    <property type="match status" value="1"/>
</dbReference>
<feature type="binding site" evidence="6">
    <location>
        <position position="151"/>
    </location>
    <ligand>
        <name>S-adenosyl-L-methionine</name>
        <dbReference type="ChEBI" id="CHEBI:59789"/>
    </ligand>
</feature>
<feature type="binding site" evidence="6">
    <location>
        <position position="90"/>
    </location>
    <ligand>
        <name>S-adenosyl-L-methionine</name>
        <dbReference type="ChEBI" id="CHEBI:59789"/>
    </ligand>
</feature>
<comment type="function">
    <text evidence="6">Specifically methylates the N7 position of guanine in position 527 of 16S rRNA.</text>
</comment>
<dbReference type="PANTHER" id="PTHR31760">
    <property type="entry name" value="S-ADENOSYL-L-METHIONINE-DEPENDENT METHYLTRANSFERASES SUPERFAMILY PROTEIN"/>
    <property type="match status" value="1"/>
</dbReference>
<keyword evidence="5 6" id="KW-0949">S-adenosyl-L-methionine</keyword>
<accession>A0A318EB31</accession>
<reference evidence="7 8" key="1">
    <citation type="submission" date="2018-04" db="EMBL/GenBank/DDBJ databases">
        <title>Genomic Encyclopedia of Type Strains, Phase IV (KMG-IV): sequencing the most valuable type-strain genomes for metagenomic binning, comparative biology and taxonomic classification.</title>
        <authorList>
            <person name="Goeker M."/>
        </authorList>
    </citation>
    <scope>NUCLEOTIDE SEQUENCE [LARGE SCALE GENOMIC DNA]</scope>
    <source>
        <strain evidence="7 8">DSM 104150</strain>
    </source>
</reference>
<keyword evidence="4 6" id="KW-0808">Transferase</keyword>
<protein>
    <recommendedName>
        <fullName evidence="6">Ribosomal RNA small subunit methyltransferase G</fullName>
        <ecNumber evidence="6">2.1.1.170</ecNumber>
    </recommendedName>
    <alternativeName>
        <fullName evidence="6">16S rRNA 7-methylguanosine methyltransferase</fullName>
        <shortName evidence="6">16S rRNA m7G methyltransferase</shortName>
    </alternativeName>
</protein>
<proteinExistence type="inferred from homology"/>
<dbReference type="HAMAP" id="MF_00074">
    <property type="entry name" value="16SrRNA_methyltr_G"/>
    <property type="match status" value="1"/>
</dbReference>
<evidence type="ECO:0000256" key="1">
    <source>
        <dbReference type="ARBA" id="ARBA00022490"/>
    </source>
</evidence>
<comment type="caution">
    <text evidence="7">The sequence shown here is derived from an EMBL/GenBank/DDBJ whole genome shotgun (WGS) entry which is preliminary data.</text>
</comment>
<sequence length="218" mass="23626">MSAAHPLSAPLDDGLRALGLELSPDARVLMLRYVDELVRWNGAYNLTAIRDPREMLVRHLLDSLAVLPALRARTLQAGTRLLDVGSGAGLPGLLFAIAEPALVVTVLDSNGKKARFLRHAQRSLGLANVEVAEARVERWPHPAAYDRIVSRAFSALADFFALTRHLLAPGGQWIAMKGKLDDAELAAVPGSVQIRETLRLQVPGLDEARHVVIAESTT</sequence>
<organism evidence="7 8">
    <name type="scientific">Sinimarinibacterium flocculans</name>
    <dbReference type="NCBI Taxonomy" id="985250"/>
    <lineage>
        <taxon>Bacteria</taxon>
        <taxon>Pseudomonadati</taxon>
        <taxon>Pseudomonadota</taxon>
        <taxon>Gammaproteobacteria</taxon>
        <taxon>Nevskiales</taxon>
        <taxon>Nevskiaceae</taxon>
        <taxon>Sinimarinibacterium</taxon>
    </lineage>
</organism>
<dbReference type="SUPFAM" id="SSF53335">
    <property type="entry name" value="S-adenosyl-L-methionine-dependent methyltransferases"/>
    <property type="match status" value="1"/>
</dbReference>
<dbReference type="InterPro" id="IPR029063">
    <property type="entry name" value="SAM-dependent_MTases_sf"/>
</dbReference>
<dbReference type="EMBL" id="QICN01000007">
    <property type="protein sequence ID" value="PXV66467.1"/>
    <property type="molecule type" value="Genomic_DNA"/>
</dbReference>
<dbReference type="OrthoDB" id="9808773at2"/>
<evidence type="ECO:0000313" key="8">
    <source>
        <dbReference type="Proteomes" id="UP000248330"/>
    </source>
</evidence>
<dbReference type="Gene3D" id="3.40.50.150">
    <property type="entry name" value="Vaccinia Virus protein VP39"/>
    <property type="match status" value="1"/>
</dbReference>
<feature type="binding site" evidence="6">
    <location>
        <begin position="136"/>
        <end position="137"/>
    </location>
    <ligand>
        <name>S-adenosyl-L-methionine</name>
        <dbReference type="ChEBI" id="CHEBI:59789"/>
    </ligand>
</feature>
<dbReference type="Proteomes" id="UP000248330">
    <property type="component" value="Unassembled WGS sequence"/>
</dbReference>
<keyword evidence="1 6" id="KW-0963">Cytoplasm</keyword>
<evidence type="ECO:0000313" key="7">
    <source>
        <dbReference type="EMBL" id="PXV66467.1"/>
    </source>
</evidence>
<keyword evidence="3 6" id="KW-0489">Methyltransferase</keyword>
<keyword evidence="2 6" id="KW-0698">rRNA processing</keyword>
<dbReference type="PIRSF" id="PIRSF003078">
    <property type="entry name" value="GidB"/>
    <property type="match status" value="1"/>
</dbReference>
<dbReference type="InterPro" id="IPR003682">
    <property type="entry name" value="rRNA_ssu_MeTfrase_G"/>
</dbReference>
<evidence type="ECO:0000256" key="6">
    <source>
        <dbReference type="HAMAP-Rule" id="MF_00074"/>
    </source>
</evidence>
<comment type="similarity">
    <text evidence="6">Belongs to the methyltransferase superfamily. RNA methyltransferase RsmG family.</text>
</comment>